<organism evidence="3">
    <name type="scientific">Deinococcus sonorensis KR-87</name>
    <dbReference type="NCBI Taxonomy" id="694439"/>
    <lineage>
        <taxon>Bacteria</taxon>
        <taxon>Thermotogati</taxon>
        <taxon>Deinococcota</taxon>
        <taxon>Deinococci</taxon>
        <taxon>Deinococcales</taxon>
        <taxon>Deinococcaceae</taxon>
        <taxon>Deinococcus</taxon>
    </lineage>
</organism>
<evidence type="ECO:0000313" key="3">
    <source>
        <dbReference type="EMBL" id="XBV86316.1"/>
    </source>
</evidence>
<dbReference type="InterPro" id="IPR033756">
    <property type="entry name" value="YlxH/NBP35"/>
</dbReference>
<reference evidence="3" key="1">
    <citation type="submission" date="2024-06" db="EMBL/GenBank/DDBJ databases">
        <title>Draft Genome Sequence of Deinococcus sonorensis Type Strain KR-87, a Biofilm Producing Representative of the Genus Deinococcus.</title>
        <authorList>
            <person name="Boren L.S."/>
            <person name="Grosso R.A."/>
            <person name="Hugenberg-Cox A.N."/>
            <person name="Hill J.T.E."/>
            <person name="Albert C.M."/>
            <person name="Tuohy J.M."/>
        </authorList>
    </citation>
    <scope>NUCLEOTIDE SEQUENCE</scope>
    <source>
        <strain evidence="3">KR-87</strain>
    </source>
</reference>
<keyword evidence="1" id="KW-0547">Nucleotide-binding</keyword>
<accession>A0AAU7UCW3</accession>
<protein>
    <submittedName>
        <fullName evidence="3">P-loop NTPase</fullName>
    </submittedName>
</protein>
<evidence type="ECO:0000256" key="2">
    <source>
        <dbReference type="ARBA" id="ARBA00022840"/>
    </source>
</evidence>
<dbReference type="AlphaFoldDB" id="A0AAU7UCW3"/>
<dbReference type="CDD" id="cd05387">
    <property type="entry name" value="BY-kinase"/>
    <property type="match status" value="1"/>
</dbReference>
<gene>
    <name evidence="3" type="ORF">ABOD76_08395</name>
</gene>
<dbReference type="Pfam" id="PF10609">
    <property type="entry name" value="ParA"/>
    <property type="match status" value="1"/>
</dbReference>
<dbReference type="InterPro" id="IPR050445">
    <property type="entry name" value="Bact_polysacc_biosynth/exp"/>
</dbReference>
<sequence>MQSNLPTNEDFDFPRLLMSVRRHALPILSAALLAGAGTYYLSSQQPPVYEAVSSAIASRPDTSGGVVGSNLVSAPQLPQGAVDKAIHSRDVIEDIIRRLNDSTELSAPVKADLSRRLRSQLQGGSFPDLQVSALTDGQQAGIYELHVKAGTPVAARVLADTSLESLLAWDLGRAQRRIAQAKNSLQAQLDALTSQLGQRSTGPNASLEVQTLAAARAQVQQNLLQVRVLESAATGSLDTVSQAVEPNKSVSPRPVRSGVLAALLTLLLASGAALLTDSLRRRVHGEQDLAGYGVPFLGKLPRLSAADLKSGMVEAARSGSLYMGAGFLRVNLLSQLPAGKPRRIVVSSARPGEGKSSVTAVLAASLAASGLRVLVVDADMHRPSQPQLWRGFGNPLWRIMPSCRLNAIDPTKTLMDPAQTLPSALDRLDEVQVMAVAENIDLLPAGRPMKDSSGVIGHPRLAEALDRWGAAYDVVLIDTPPMLVLADAMAFAHLADGVVLVAEAGSTSGQEIQSALNNARVTGARILGIVLNKQVRSEDKGTYYDYSYRMEGSTPVRPAANDTRLGRHASSSD</sequence>
<dbReference type="SUPFAM" id="SSF52540">
    <property type="entry name" value="P-loop containing nucleoside triphosphate hydrolases"/>
    <property type="match status" value="1"/>
</dbReference>
<dbReference type="Gene3D" id="3.40.50.300">
    <property type="entry name" value="P-loop containing nucleotide triphosphate hydrolases"/>
    <property type="match status" value="1"/>
</dbReference>
<dbReference type="EMBL" id="CP158299">
    <property type="protein sequence ID" value="XBV86316.1"/>
    <property type="molecule type" value="Genomic_DNA"/>
</dbReference>
<dbReference type="RefSeq" id="WP_350244382.1">
    <property type="nucleotide sequence ID" value="NZ_CP158299.1"/>
</dbReference>
<evidence type="ECO:0000256" key="1">
    <source>
        <dbReference type="ARBA" id="ARBA00022741"/>
    </source>
</evidence>
<keyword evidence="2" id="KW-0067">ATP-binding</keyword>
<dbReference type="PANTHER" id="PTHR32309">
    <property type="entry name" value="TYROSINE-PROTEIN KINASE"/>
    <property type="match status" value="1"/>
</dbReference>
<proteinExistence type="predicted"/>
<dbReference type="PANTHER" id="PTHR32309:SF31">
    <property type="entry name" value="CAPSULAR EXOPOLYSACCHARIDE FAMILY"/>
    <property type="match status" value="1"/>
</dbReference>
<dbReference type="InterPro" id="IPR027417">
    <property type="entry name" value="P-loop_NTPase"/>
</dbReference>
<name>A0AAU7UCW3_9DEIO</name>
<dbReference type="KEGG" id="dsc:ABOD76_08395"/>
<dbReference type="InterPro" id="IPR005702">
    <property type="entry name" value="Wzc-like_C"/>
</dbReference>